<evidence type="ECO:0000256" key="2">
    <source>
        <dbReference type="ARBA" id="ARBA00022977"/>
    </source>
</evidence>
<dbReference type="PANTHER" id="PTHR13847">
    <property type="entry name" value="SARCOSINE DEHYDROGENASE-RELATED"/>
    <property type="match status" value="1"/>
</dbReference>
<dbReference type="AlphaFoldDB" id="A0AAV4LAQ1"/>
<dbReference type="EC" id="1.4.3.19" evidence="5"/>
<dbReference type="InterPro" id="IPR036188">
    <property type="entry name" value="FAD/NAD-bd_sf"/>
</dbReference>
<accession>A0AAV4LAQ1</accession>
<dbReference type="EMBL" id="BOQE01000001">
    <property type="protein sequence ID" value="GIM44799.1"/>
    <property type="molecule type" value="Genomic_DNA"/>
</dbReference>
<evidence type="ECO:0000256" key="5">
    <source>
        <dbReference type="ARBA" id="ARBA00050018"/>
    </source>
</evidence>
<dbReference type="SUPFAM" id="SSF54373">
    <property type="entry name" value="FAD-linked reductases, C-terminal domain"/>
    <property type="match status" value="1"/>
</dbReference>
<keyword evidence="6" id="KW-1133">Transmembrane helix</keyword>
<name>A0AAV4LAQ1_9BACL</name>
<dbReference type="SUPFAM" id="SSF51905">
    <property type="entry name" value="FAD/NAD(P)-binding domain"/>
    <property type="match status" value="1"/>
</dbReference>
<comment type="caution">
    <text evidence="8">The sequence shown here is derived from an EMBL/GenBank/DDBJ whole genome shotgun (WGS) entry which is preliminary data.</text>
</comment>
<keyword evidence="6" id="KW-0812">Transmembrane</keyword>
<keyword evidence="9" id="KW-1185">Reference proteome</keyword>
<evidence type="ECO:0000256" key="3">
    <source>
        <dbReference type="ARBA" id="ARBA00023002"/>
    </source>
</evidence>
<evidence type="ECO:0000313" key="8">
    <source>
        <dbReference type="EMBL" id="GIM44799.1"/>
    </source>
</evidence>
<comment type="pathway">
    <text evidence="1">Cofactor biosynthesis; thiamine diphosphate biosynthesis.</text>
</comment>
<feature type="transmembrane region" description="Helical" evidence="6">
    <location>
        <begin position="7"/>
        <end position="24"/>
    </location>
</feature>
<dbReference type="Pfam" id="PF01266">
    <property type="entry name" value="DAO"/>
    <property type="match status" value="1"/>
</dbReference>
<reference evidence="8" key="1">
    <citation type="journal article" date="2023" name="Int. J. Syst. Evol. Microbiol.">
        <title>Collibacillus ludicampi gen. nov., sp. nov., a new soil bacterium of the family Alicyclobacillaceae.</title>
        <authorList>
            <person name="Jojima T."/>
            <person name="Ioku Y."/>
            <person name="Fukuta Y."/>
            <person name="Shirasaka N."/>
            <person name="Matsumura Y."/>
            <person name="Mori M."/>
        </authorList>
    </citation>
    <scope>NUCLEOTIDE SEQUENCE</scope>
    <source>
        <strain evidence="8">TP075</strain>
    </source>
</reference>
<comment type="catalytic activity">
    <reaction evidence="4">
        <text>glycine + O2 + H2O = glyoxylate + H2O2 + NH4(+)</text>
        <dbReference type="Rhea" id="RHEA:11532"/>
        <dbReference type="ChEBI" id="CHEBI:15377"/>
        <dbReference type="ChEBI" id="CHEBI:15379"/>
        <dbReference type="ChEBI" id="CHEBI:16240"/>
        <dbReference type="ChEBI" id="CHEBI:28938"/>
        <dbReference type="ChEBI" id="CHEBI:36655"/>
        <dbReference type="ChEBI" id="CHEBI:57305"/>
        <dbReference type="EC" id="1.4.3.19"/>
    </reaction>
</comment>
<dbReference type="NCBIfam" id="TIGR02352">
    <property type="entry name" value="thiamin_ThiO"/>
    <property type="match status" value="1"/>
</dbReference>
<sequence>MNSRADVIIIGGGVIGSAIAYFLAKEGVKPLVIEKRKAGQATCAAGGMLGAQVEMSEPGPLFDLAVKSRSLFSQIQEELYEISKVDIELNRTGMLRIAVSEEDRNELLGRIPWQTKAGYRAIWLEDKDLRQECGDFISSTYGALFLPDDYQVRSPRYLRALIEAAVVLGATFVEETEVIGFVCEGERICGVKTLNGEYYADQVVIATGAWSGLLASYLGIEIPVYPQKGQSIFVDTTPHVSEYTIYTHGTYIIPKANGQTYIGATAEKAGFDSRPTLQNIERLTTSATRLMPALSRSFFAGTITGFRPASHDGLPYIGRLPQYEGLYAATGHWRNGILLSAITGQSMAELLLNRATSISLAPFSPERLFHTKDTPVVSDSVSNSIR</sequence>
<protein>
    <recommendedName>
        <fullName evidence="5">glycine oxidase</fullName>
        <ecNumber evidence="5">1.4.3.19</ecNumber>
    </recommendedName>
</protein>
<dbReference type="InterPro" id="IPR006076">
    <property type="entry name" value="FAD-dep_OxRdtase"/>
</dbReference>
<dbReference type="PANTHER" id="PTHR13847:SF289">
    <property type="entry name" value="GLYCINE OXIDASE"/>
    <property type="match status" value="1"/>
</dbReference>
<dbReference type="GO" id="GO:0009228">
    <property type="term" value="P:thiamine biosynthetic process"/>
    <property type="evidence" value="ECO:0007669"/>
    <property type="project" value="UniProtKB-KW"/>
</dbReference>
<gene>
    <name evidence="8" type="primary">goxB</name>
    <name evidence="8" type="ORF">DNHGIG_03480</name>
</gene>
<dbReference type="GO" id="GO:0005737">
    <property type="term" value="C:cytoplasm"/>
    <property type="evidence" value="ECO:0007669"/>
    <property type="project" value="TreeGrafter"/>
</dbReference>
<keyword evidence="2" id="KW-0784">Thiamine biosynthesis</keyword>
<dbReference type="RefSeq" id="WP_282198054.1">
    <property type="nucleotide sequence ID" value="NZ_BOQE01000001.1"/>
</dbReference>
<dbReference type="Gene3D" id="3.50.50.60">
    <property type="entry name" value="FAD/NAD(P)-binding domain"/>
    <property type="match status" value="1"/>
</dbReference>
<evidence type="ECO:0000256" key="6">
    <source>
        <dbReference type="SAM" id="Phobius"/>
    </source>
</evidence>
<keyword evidence="3" id="KW-0560">Oxidoreductase</keyword>
<evidence type="ECO:0000256" key="4">
    <source>
        <dbReference type="ARBA" id="ARBA00049872"/>
    </source>
</evidence>
<organism evidence="8 9">
    <name type="scientific">Collibacillus ludicampi</name>
    <dbReference type="NCBI Taxonomy" id="2771369"/>
    <lineage>
        <taxon>Bacteria</taxon>
        <taxon>Bacillati</taxon>
        <taxon>Bacillota</taxon>
        <taxon>Bacilli</taxon>
        <taxon>Bacillales</taxon>
        <taxon>Alicyclobacillaceae</taxon>
        <taxon>Collibacillus</taxon>
    </lineage>
</organism>
<dbReference type="GO" id="GO:0043799">
    <property type="term" value="F:glycine oxidase activity"/>
    <property type="evidence" value="ECO:0007669"/>
    <property type="project" value="UniProtKB-EC"/>
</dbReference>
<evidence type="ECO:0000256" key="1">
    <source>
        <dbReference type="ARBA" id="ARBA00004948"/>
    </source>
</evidence>
<evidence type="ECO:0000313" key="9">
    <source>
        <dbReference type="Proteomes" id="UP001057291"/>
    </source>
</evidence>
<proteinExistence type="predicted"/>
<dbReference type="Proteomes" id="UP001057291">
    <property type="component" value="Unassembled WGS sequence"/>
</dbReference>
<dbReference type="Gene3D" id="3.30.9.10">
    <property type="entry name" value="D-Amino Acid Oxidase, subunit A, domain 2"/>
    <property type="match status" value="1"/>
</dbReference>
<dbReference type="GO" id="GO:0050660">
    <property type="term" value="F:flavin adenine dinucleotide binding"/>
    <property type="evidence" value="ECO:0007669"/>
    <property type="project" value="InterPro"/>
</dbReference>
<keyword evidence="6" id="KW-0472">Membrane</keyword>
<dbReference type="InterPro" id="IPR012727">
    <property type="entry name" value="Gly_oxidase_ThiO"/>
</dbReference>
<evidence type="ECO:0000259" key="7">
    <source>
        <dbReference type="Pfam" id="PF01266"/>
    </source>
</evidence>
<feature type="domain" description="FAD dependent oxidoreductase" evidence="7">
    <location>
        <begin position="6"/>
        <end position="350"/>
    </location>
</feature>